<protein>
    <recommendedName>
        <fullName evidence="6">rRNA adenine N(6)-methyltransferase</fullName>
        <ecNumber evidence="6">2.1.1.-</ecNumber>
    </recommendedName>
</protein>
<dbReference type="CDD" id="cd02440">
    <property type="entry name" value="AdoMet_MTases"/>
    <property type="match status" value="1"/>
</dbReference>
<feature type="binding site" evidence="5">
    <location>
        <position position="49"/>
    </location>
    <ligand>
        <name>S-adenosyl-L-methionine</name>
        <dbReference type="ChEBI" id="CHEBI:59789"/>
    </ligand>
</feature>
<feature type="binding site" evidence="5">
    <location>
        <position position="3"/>
    </location>
    <ligand>
        <name>S-adenosyl-L-methionine</name>
        <dbReference type="ChEBI" id="CHEBI:59789"/>
    </ligand>
</feature>
<dbReference type="OMA" id="THEHMRK"/>
<dbReference type="SUPFAM" id="SSF53335">
    <property type="entry name" value="S-adenosyl-L-methionine-dependent methyltransferases"/>
    <property type="match status" value="1"/>
</dbReference>
<accession>A0AA38G331</accession>
<reference evidence="8 9" key="1">
    <citation type="journal article" date="2021" name="Nat. Plants">
        <title>The Taxus genome provides insights into paclitaxel biosynthesis.</title>
        <authorList>
            <person name="Xiong X."/>
            <person name="Gou J."/>
            <person name="Liao Q."/>
            <person name="Li Y."/>
            <person name="Zhou Q."/>
            <person name="Bi G."/>
            <person name="Li C."/>
            <person name="Du R."/>
            <person name="Wang X."/>
            <person name="Sun T."/>
            <person name="Guo L."/>
            <person name="Liang H."/>
            <person name="Lu P."/>
            <person name="Wu Y."/>
            <person name="Zhang Z."/>
            <person name="Ro D.K."/>
            <person name="Shang Y."/>
            <person name="Huang S."/>
            <person name="Yan J."/>
        </authorList>
    </citation>
    <scope>NUCLEOTIDE SEQUENCE [LARGE SCALE GENOMIC DNA]</scope>
    <source>
        <strain evidence="8">Ta-2019</strain>
    </source>
</reference>
<feature type="binding site" evidence="5">
    <location>
        <position position="106"/>
    </location>
    <ligand>
        <name>S-adenosyl-L-methionine</name>
        <dbReference type="ChEBI" id="CHEBI:59789"/>
    </ligand>
</feature>
<dbReference type="InterPro" id="IPR001737">
    <property type="entry name" value="KsgA/Erm"/>
</dbReference>
<dbReference type="GO" id="GO:0003723">
    <property type="term" value="F:RNA binding"/>
    <property type="evidence" value="ECO:0007669"/>
    <property type="project" value="UniProtKB-UniRule"/>
</dbReference>
<feature type="non-terminal residue" evidence="8">
    <location>
        <position position="235"/>
    </location>
</feature>
<dbReference type="InterPro" id="IPR020596">
    <property type="entry name" value="rRNA_Ade_Mease_Trfase_CS"/>
</dbReference>
<keyword evidence="2 5" id="KW-0808">Transferase</keyword>
<evidence type="ECO:0000256" key="2">
    <source>
        <dbReference type="ARBA" id="ARBA00022679"/>
    </source>
</evidence>
<dbReference type="Gene3D" id="3.40.50.150">
    <property type="entry name" value="Vaccinia Virus protein VP39"/>
    <property type="match status" value="1"/>
</dbReference>
<dbReference type="Proteomes" id="UP000824469">
    <property type="component" value="Unassembled WGS sequence"/>
</dbReference>
<evidence type="ECO:0000256" key="5">
    <source>
        <dbReference type="PROSITE-ProRule" id="PRU01026"/>
    </source>
</evidence>
<keyword evidence="9" id="KW-1185">Reference proteome</keyword>
<keyword evidence="3 5" id="KW-0949">S-adenosyl-L-methionine</keyword>
<dbReference type="InterPro" id="IPR029063">
    <property type="entry name" value="SAM-dependent_MTases_sf"/>
</dbReference>
<evidence type="ECO:0000259" key="7">
    <source>
        <dbReference type="SMART" id="SM00650"/>
    </source>
</evidence>
<evidence type="ECO:0000256" key="1">
    <source>
        <dbReference type="ARBA" id="ARBA00022603"/>
    </source>
</evidence>
<feature type="domain" description="Ribosomal RNA adenine methylase transferase N-terminal" evidence="7">
    <location>
        <begin position="8"/>
        <end position="182"/>
    </location>
</feature>
<dbReference type="PROSITE" id="PS51689">
    <property type="entry name" value="SAM_RNA_A_N6_MT"/>
    <property type="match status" value="1"/>
</dbReference>
<name>A0AA38G331_TAXCH</name>
<evidence type="ECO:0000313" key="8">
    <source>
        <dbReference type="EMBL" id="KAH9315282.1"/>
    </source>
</evidence>
<evidence type="ECO:0000256" key="4">
    <source>
        <dbReference type="ARBA" id="ARBA00022884"/>
    </source>
</evidence>
<feature type="binding site" evidence="5">
    <location>
        <position position="74"/>
    </location>
    <ligand>
        <name>S-adenosyl-L-methionine</name>
        <dbReference type="ChEBI" id="CHEBI:59789"/>
    </ligand>
</feature>
<dbReference type="Gene3D" id="1.10.8.100">
    <property type="entry name" value="Ribosomal RNA adenine dimethylase-like, domain 2"/>
    <property type="match status" value="1"/>
</dbReference>
<dbReference type="GO" id="GO:0000179">
    <property type="term" value="F:rRNA (adenine-N6,N6-)-dimethyltransferase activity"/>
    <property type="evidence" value="ECO:0007669"/>
    <property type="project" value="UniProtKB-UniRule"/>
</dbReference>
<proteinExistence type="inferred from homology"/>
<comment type="similarity">
    <text evidence="5 6">Belongs to the class I-like SAM-binding methyltransferase superfamily. rRNA adenine N(6)-methyltransferase family.</text>
</comment>
<dbReference type="InterPro" id="IPR020598">
    <property type="entry name" value="rRNA_Ade_methylase_Trfase_N"/>
</dbReference>
<dbReference type="EMBL" id="JAHRHJ020000005">
    <property type="protein sequence ID" value="KAH9315282.1"/>
    <property type="molecule type" value="Genomic_DNA"/>
</dbReference>
<comment type="caution">
    <text evidence="8">The sequence shown here is derived from an EMBL/GenBank/DDBJ whole genome shotgun (WGS) entry which is preliminary data.</text>
</comment>
<feature type="non-terminal residue" evidence="8">
    <location>
        <position position="1"/>
    </location>
</feature>
<keyword evidence="4 5" id="KW-0694">RNA-binding</keyword>
<sequence length="235" mass="26215">HYMLNSDINAFIVKEAQVQNGDVVVEIGPGTGSLTNVLVNAGALVLAIEKDPHMAALVSERFKKNGKVKVVQEDFTRCHIKEHIASFSASAREGSDCEHLAKAVSNLPFNITTEALKILLPMGEDETALRLVGASPRTCEYRSINIFVNFYSEPEYKFKVQRTNFFPQPNVDAAIVAFRLKHVDEYPPIASQERFFSMVNSAFNGKRKMLRKSLQHLRASHDIQLALKALGLLET</sequence>
<dbReference type="PANTHER" id="PTHR11727">
    <property type="entry name" value="DIMETHYLADENOSINE TRANSFERASE"/>
    <property type="match status" value="1"/>
</dbReference>
<gene>
    <name evidence="8" type="ORF">KI387_023909</name>
</gene>
<keyword evidence="1 5" id="KW-0489">Methyltransferase</keyword>
<evidence type="ECO:0000256" key="6">
    <source>
        <dbReference type="RuleBase" id="RU362106"/>
    </source>
</evidence>
<dbReference type="InterPro" id="IPR023165">
    <property type="entry name" value="rRNA_Ade_diMease-like_C"/>
</dbReference>
<dbReference type="SMART" id="SM00650">
    <property type="entry name" value="rADc"/>
    <property type="match status" value="1"/>
</dbReference>
<dbReference type="Pfam" id="PF00398">
    <property type="entry name" value="RrnaAD"/>
    <property type="match status" value="1"/>
</dbReference>
<evidence type="ECO:0000256" key="3">
    <source>
        <dbReference type="ARBA" id="ARBA00022691"/>
    </source>
</evidence>
<feature type="binding site" evidence="5">
    <location>
        <position position="28"/>
    </location>
    <ligand>
        <name>S-adenosyl-L-methionine</name>
        <dbReference type="ChEBI" id="CHEBI:59789"/>
    </ligand>
</feature>
<keyword evidence="6" id="KW-0698">rRNA processing</keyword>
<dbReference type="PROSITE" id="PS01131">
    <property type="entry name" value="RRNA_A_DIMETH"/>
    <property type="match status" value="1"/>
</dbReference>
<dbReference type="EC" id="2.1.1.-" evidence="6"/>
<dbReference type="AlphaFoldDB" id="A0AA38G331"/>
<organism evidence="8 9">
    <name type="scientific">Taxus chinensis</name>
    <name type="common">Chinese yew</name>
    <name type="synonym">Taxus wallichiana var. chinensis</name>
    <dbReference type="NCBI Taxonomy" id="29808"/>
    <lineage>
        <taxon>Eukaryota</taxon>
        <taxon>Viridiplantae</taxon>
        <taxon>Streptophyta</taxon>
        <taxon>Embryophyta</taxon>
        <taxon>Tracheophyta</taxon>
        <taxon>Spermatophyta</taxon>
        <taxon>Pinopsida</taxon>
        <taxon>Pinidae</taxon>
        <taxon>Conifers II</taxon>
        <taxon>Cupressales</taxon>
        <taxon>Taxaceae</taxon>
        <taxon>Taxus</taxon>
    </lineage>
</organism>
<evidence type="ECO:0000313" key="9">
    <source>
        <dbReference type="Proteomes" id="UP000824469"/>
    </source>
</evidence>
<feature type="binding site" evidence="5">
    <location>
        <position position="1"/>
    </location>
    <ligand>
        <name>S-adenosyl-L-methionine</name>
        <dbReference type="ChEBI" id="CHEBI:59789"/>
    </ligand>
</feature>
<dbReference type="PANTHER" id="PTHR11727:SF27">
    <property type="entry name" value="RIBOSOMAL RNA SMALL SUBUNIT METHYLTRANSFERASE, CHLOROPLASTIC"/>
    <property type="match status" value="1"/>
</dbReference>